<dbReference type="SMART" id="SM00939">
    <property type="entry name" value="PepX_C"/>
    <property type="match status" value="1"/>
</dbReference>
<dbReference type="InterPro" id="IPR013736">
    <property type="entry name" value="Xaa-Pro_dipept_C"/>
</dbReference>
<dbReference type="Pfam" id="PF02129">
    <property type="entry name" value="Peptidase_S15"/>
    <property type="match status" value="1"/>
</dbReference>
<organism evidence="3 4">
    <name type="scientific">Spirosoma utsteinense</name>
    <dbReference type="NCBI Taxonomy" id="2585773"/>
    <lineage>
        <taxon>Bacteria</taxon>
        <taxon>Pseudomonadati</taxon>
        <taxon>Bacteroidota</taxon>
        <taxon>Cytophagia</taxon>
        <taxon>Cytophagales</taxon>
        <taxon>Cytophagaceae</taxon>
        <taxon>Spirosoma</taxon>
    </lineage>
</organism>
<dbReference type="Gene3D" id="2.60.120.260">
    <property type="entry name" value="Galactose-binding domain-like"/>
    <property type="match status" value="1"/>
</dbReference>
<dbReference type="InterPro" id="IPR029058">
    <property type="entry name" value="AB_hydrolase_fold"/>
</dbReference>
<dbReference type="Pfam" id="PF08530">
    <property type="entry name" value="PepX_C"/>
    <property type="match status" value="1"/>
</dbReference>
<evidence type="ECO:0000313" key="3">
    <source>
        <dbReference type="EMBL" id="MBC3795160.1"/>
    </source>
</evidence>
<comment type="caution">
    <text evidence="3">The sequence shown here is derived from an EMBL/GenBank/DDBJ whole genome shotgun (WGS) entry which is preliminary data.</text>
</comment>
<dbReference type="InterPro" id="IPR000383">
    <property type="entry name" value="Xaa-Pro-like_dom"/>
</dbReference>
<dbReference type="InterPro" id="IPR008979">
    <property type="entry name" value="Galactose-bd-like_sf"/>
</dbReference>
<reference evidence="3 4" key="1">
    <citation type="submission" date="2019-06" db="EMBL/GenBank/DDBJ databases">
        <title>Spirosoma utsteinense sp. nov. isolated from Antarctic ice-free soils.</title>
        <authorList>
            <person name="Tahon G."/>
        </authorList>
    </citation>
    <scope>NUCLEOTIDE SEQUENCE [LARGE SCALE GENOMIC DNA]</scope>
    <source>
        <strain evidence="3 4">LMG 31447</strain>
    </source>
</reference>
<evidence type="ECO:0000259" key="2">
    <source>
        <dbReference type="SMART" id="SM00939"/>
    </source>
</evidence>
<evidence type="ECO:0000256" key="1">
    <source>
        <dbReference type="ARBA" id="ARBA00022801"/>
    </source>
</evidence>
<dbReference type="EMBL" id="VFIA01000086">
    <property type="protein sequence ID" value="MBC3795160.1"/>
    <property type="molecule type" value="Genomic_DNA"/>
</dbReference>
<dbReference type="NCBIfam" id="TIGR00976">
    <property type="entry name" value="CocE_NonD"/>
    <property type="match status" value="1"/>
</dbReference>
<dbReference type="InterPro" id="IPR005674">
    <property type="entry name" value="CocE/Ser_esterase"/>
</dbReference>
<dbReference type="Gene3D" id="3.40.50.1820">
    <property type="entry name" value="alpha/beta hydrolase"/>
    <property type="match status" value="1"/>
</dbReference>
<evidence type="ECO:0000313" key="4">
    <source>
        <dbReference type="Proteomes" id="UP000700732"/>
    </source>
</evidence>
<keyword evidence="4" id="KW-1185">Reference proteome</keyword>
<protein>
    <recommendedName>
        <fullName evidence="2">Xaa-Pro dipeptidyl-peptidase C-terminal domain-containing protein</fullName>
    </recommendedName>
</protein>
<name>A0ABR6WGI0_9BACT</name>
<sequence>MARDGYIFVFQDIRGRNKSGGTYQLLRPSLAVEQAGIDESSDTYDTIEWLLHHVPHHNGKVGMYGISYDGWTTLMGTIRPHPALKAVSPQASPADMFLGDDFHHNGAFRLSYSFEYAFSQEAARTDTLFPFPQYDTYDWYLALGPLANVNKTYFKNRLSTWNNLVAHPNYDSFWQQQAVTTRLNAATVPTLTVAGWWDQEDFYGPLTIYQALEQHDKTNTNHLVVGPWHHGQWAYWSGDQLGNLSFGSPTAETFRQQIQAPWFAYHLKGKGDGRFAEAVTFQTGSNRWQRYDQWPPAGNTPTNLYLDARGKLSFARPLTKTPVFDRYISDPAHPVPYRNRPIEPTNAKGSRWRTWLTEDQRFVKDRPDVLSWQTDTLQKDMTVSGKLLANLYAATSGSDADWIVKLIDVYPEHYPAQPAMAGYELMVASEVFRGRFRTSFQTPRPLTPNQALHYPIDLHQVDHVFKQGHKIMIQVQSSWFPLIDRNPQVYVPSIYTAQPVDYQPAVHRIFRSHRFPSHIQLPIAQ</sequence>
<feature type="domain" description="Xaa-Pro dipeptidyl-peptidase C-terminal" evidence="2">
    <location>
        <begin position="260"/>
        <end position="520"/>
    </location>
</feature>
<proteinExistence type="predicted"/>
<keyword evidence="1" id="KW-0378">Hydrolase</keyword>
<accession>A0ABR6WGI0</accession>
<gene>
    <name evidence="3" type="ORF">FH603_5695</name>
</gene>
<dbReference type="Gene3D" id="1.10.3020.10">
    <property type="entry name" value="alpha-amino acid ester hydrolase ( Helical cap domain)"/>
    <property type="match status" value="1"/>
</dbReference>
<dbReference type="RefSeq" id="WP_186742333.1">
    <property type="nucleotide sequence ID" value="NZ_VFIA01000086.1"/>
</dbReference>
<dbReference type="Proteomes" id="UP000700732">
    <property type="component" value="Unassembled WGS sequence"/>
</dbReference>
<dbReference type="SUPFAM" id="SSF49785">
    <property type="entry name" value="Galactose-binding domain-like"/>
    <property type="match status" value="1"/>
</dbReference>
<dbReference type="SUPFAM" id="SSF53474">
    <property type="entry name" value="alpha/beta-Hydrolases"/>
    <property type="match status" value="1"/>
</dbReference>